<comment type="caution">
    <text evidence="1">The sequence shown here is derived from an EMBL/GenBank/DDBJ whole genome shotgun (WGS) entry which is preliminary data.</text>
</comment>
<proteinExistence type="predicted"/>
<dbReference type="Proteomes" id="UP001527181">
    <property type="component" value="Unassembled WGS sequence"/>
</dbReference>
<organism evidence="1 2">
    <name type="scientific">Paenibacillus alvei</name>
    <name type="common">Bacillus alvei</name>
    <dbReference type="NCBI Taxonomy" id="44250"/>
    <lineage>
        <taxon>Bacteria</taxon>
        <taxon>Bacillati</taxon>
        <taxon>Bacillota</taxon>
        <taxon>Bacilli</taxon>
        <taxon>Bacillales</taxon>
        <taxon>Paenibacillaceae</taxon>
        <taxon>Paenibacillus</taxon>
    </lineage>
</organism>
<reference evidence="1 2" key="1">
    <citation type="submission" date="2022-05" db="EMBL/GenBank/DDBJ databases">
        <title>Genome Sequencing of Bee-Associated Microbes.</title>
        <authorList>
            <person name="Dunlap C."/>
        </authorList>
    </citation>
    <scope>NUCLEOTIDE SEQUENCE [LARGE SCALE GENOMIC DNA]</scope>
    <source>
        <strain evidence="1 2">NRRL B-04010</strain>
    </source>
</reference>
<gene>
    <name evidence="1" type="ORF">M5X12_00015</name>
</gene>
<evidence type="ECO:0008006" key="3">
    <source>
        <dbReference type="Google" id="ProtNLM"/>
    </source>
</evidence>
<sequence length="55" mass="6121">MYMEFKAGEPCSQCGEVRGRILSLQYDLEEDGAAGEIDLCTDCVSRFIEGKVEID</sequence>
<evidence type="ECO:0000313" key="1">
    <source>
        <dbReference type="EMBL" id="MCY9758945.1"/>
    </source>
</evidence>
<protein>
    <recommendedName>
        <fullName evidence="3">ClpX-type ZB domain-containing protein</fullName>
    </recommendedName>
</protein>
<keyword evidence="2" id="KW-1185">Reference proteome</keyword>
<name>A0ABT4GQJ0_PAEAL</name>
<dbReference type="RefSeq" id="WP_268600576.1">
    <property type="nucleotide sequence ID" value="NZ_JAMDNP010000001.1"/>
</dbReference>
<dbReference type="EMBL" id="JAMDNP010000001">
    <property type="protein sequence ID" value="MCY9758945.1"/>
    <property type="molecule type" value="Genomic_DNA"/>
</dbReference>
<evidence type="ECO:0000313" key="2">
    <source>
        <dbReference type="Proteomes" id="UP001527181"/>
    </source>
</evidence>
<accession>A0ABT4GQJ0</accession>